<keyword evidence="3" id="KW-1185">Reference proteome</keyword>
<evidence type="ECO:0000256" key="1">
    <source>
        <dbReference type="SAM" id="SignalP"/>
    </source>
</evidence>
<evidence type="ECO:0000259" key="2">
    <source>
        <dbReference type="Pfam" id="PF04692"/>
    </source>
</evidence>
<dbReference type="GeneID" id="104949131"/>
<feature type="signal peptide" evidence="1">
    <location>
        <begin position="1"/>
        <end position="23"/>
    </location>
</feature>
<feature type="domain" description="Platelet-derived growth factor N-terminal" evidence="2">
    <location>
        <begin position="22"/>
        <end position="60"/>
    </location>
</feature>
<accession>A0A6I9N6Y7</accession>
<sequence>MSSWVQLLLALLATCLRFGAAEGDPLPAALVELVRNSPISSIEDLQLLLLSDSVDEEDGTFAANGGHRLPRSLGKISPSPFLISFKRPFCCTKYVKLLSVMTKILTAISSLDLDKHNLMVLSLNMCAFKPINSLLEGCSADVEDS</sequence>
<proteinExistence type="predicted"/>
<dbReference type="KEGG" id="ncc:104949131"/>
<organism evidence="3 4">
    <name type="scientific">Notothenia coriiceps</name>
    <name type="common">black rockcod</name>
    <dbReference type="NCBI Taxonomy" id="8208"/>
    <lineage>
        <taxon>Eukaryota</taxon>
        <taxon>Metazoa</taxon>
        <taxon>Chordata</taxon>
        <taxon>Craniata</taxon>
        <taxon>Vertebrata</taxon>
        <taxon>Euteleostomi</taxon>
        <taxon>Actinopterygii</taxon>
        <taxon>Neopterygii</taxon>
        <taxon>Teleostei</taxon>
        <taxon>Neoteleostei</taxon>
        <taxon>Acanthomorphata</taxon>
        <taxon>Eupercaria</taxon>
        <taxon>Perciformes</taxon>
        <taxon>Notothenioidei</taxon>
        <taxon>Nototheniidae</taxon>
        <taxon>Notothenia</taxon>
    </lineage>
</organism>
<dbReference type="GO" id="GO:0016020">
    <property type="term" value="C:membrane"/>
    <property type="evidence" value="ECO:0007669"/>
    <property type="project" value="InterPro"/>
</dbReference>
<feature type="chain" id="PRO_5027019958" evidence="1">
    <location>
        <begin position="24"/>
        <end position="145"/>
    </location>
</feature>
<evidence type="ECO:0000313" key="4">
    <source>
        <dbReference type="RefSeq" id="XP_010773714.1"/>
    </source>
</evidence>
<protein>
    <submittedName>
        <fullName evidence="4">Platelet-derived growth factor subunit B-like</fullName>
    </submittedName>
</protein>
<dbReference type="AlphaFoldDB" id="A0A6I9N6Y7"/>
<gene>
    <name evidence="4" type="primary">LOC104949131</name>
</gene>
<dbReference type="Proteomes" id="UP000504611">
    <property type="component" value="Unplaced"/>
</dbReference>
<keyword evidence="1" id="KW-0732">Signal</keyword>
<reference evidence="4" key="1">
    <citation type="submission" date="2025-08" db="UniProtKB">
        <authorList>
            <consortium name="RefSeq"/>
        </authorList>
    </citation>
    <scope>IDENTIFICATION</scope>
    <source>
        <tissue evidence="4">Muscle</tissue>
    </source>
</reference>
<dbReference type="InterPro" id="IPR006782">
    <property type="entry name" value="PDGF_N"/>
</dbReference>
<name>A0A6I9N6Y7_9TELE</name>
<evidence type="ECO:0000313" key="3">
    <source>
        <dbReference type="Proteomes" id="UP000504611"/>
    </source>
</evidence>
<dbReference type="Pfam" id="PF04692">
    <property type="entry name" value="PDGF_N"/>
    <property type="match status" value="1"/>
</dbReference>
<dbReference type="RefSeq" id="XP_010773714.1">
    <property type="nucleotide sequence ID" value="XM_010775412.1"/>
</dbReference>
<dbReference type="GO" id="GO:0008083">
    <property type="term" value="F:growth factor activity"/>
    <property type="evidence" value="ECO:0007669"/>
    <property type="project" value="InterPro"/>
</dbReference>
<dbReference type="OrthoDB" id="8878063at2759"/>